<feature type="compositionally biased region" description="Low complexity" evidence="1">
    <location>
        <begin position="55"/>
        <end position="72"/>
    </location>
</feature>
<dbReference type="WBParaSite" id="ALUE_0000829501-mRNA-1">
    <property type="protein sequence ID" value="ALUE_0000829501-mRNA-1"/>
    <property type="gene ID" value="ALUE_0000829501"/>
</dbReference>
<protein>
    <submittedName>
        <fullName evidence="3">H15 domain-containing protein</fullName>
    </submittedName>
</protein>
<evidence type="ECO:0000313" key="2">
    <source>
        <dbReference type="Proteomes" id="UP000036681"/>
    </source>
</evidence>
<evidence type="ECO:0000313" key="3">
    <source>
        <dbReference type="WBParaSite" id="ALUE_0000829501-mRNA-1"/>
    </source>
</evidence>
<accession>A0A0M3HXZ3</accession>
<evidence type="ECO:0000256" key="1">
    <source>
        <dbReference type="SAM" id="MobiDB-lite"/>
    </source>
</evidence>
<dbReference type="AlphaFoldDB" id="A0A0M3HXZ3"/>
<proteinExistence type="predicted"/>
<feature type="compositionally biased region" description="Basic residues" evidence="1">
    <location>
        <begin position="25"/>
        <end position="39"/>
    </location>
</feature>
<feature type="region of interest" description="Disordered" evidence="1">
    <location>
        <begin position="1"/>
        <end position="108"/>
    </location>
</feature>
<keyword evidence="2" id="KW-1185">Reference proteome</keyword>
<feature type="compositionally biased region" description="Polar residues" evidence="1">
    <location>
        <begin position="98"/>
        <end position="108"/>
    </location>
</feature>
<dbReference type="Proteomes" id="UP000036681">
    <property type="component" value="Unplaced"/>
</dbReference>
<name>A0A0M3HXZ3_ASCLU</name>
<sequence length="108" mass="11484">MPKEQPAGAEPTIATQHVAAASKATKSHQQRSRRIKRAARITPASTSKDRNPMNAKLVAARARAKPAATAPKLVREGRAAKTVKEAAAPAESDRPVVSENNSNQAVRQ</sequence>
<reference evidence="3" key="1">
    <citation type="submission" date="2017-02" db="UniProtKB">
        <authorList>
            <consortium name="WormBaseParasite"/>
        </authorList>
    </citation>
    <scope>IDENTIFICATION</scope>
</reference>
<organism evidence="2 3">
    <name type="scientific">Ascaris lumbricoides</name>
    <name type="common">Giant roundworm</name>
    <dbReference type="NCBI Taxonomy" id="6252"/>
    <lineage>
        <taxon>Eukaryota</taxon>
        <taxon>Metazoa</taxon>
        <taxon>Ecdysozoa</taxon>
        <taxon>Nematoda</taxon>
        <taxon>Chromadorea</taxon>
        <taxon>Rhabditida</taxon>
        <taxon>Spirurina</taxon>
        <taxon>Ascaridomorpha</taxon>
        <taxon>Ascaridoidea</taxon>
        <taxon>Ascarididae</taxon>
        <taxon>Ascaris</taxon>
    </lineage>
</organism>
<feature type="compositionally biased region" description="Basic and acidic residues" evidence="1">
    <location>
        <begin position="73"/>
        <end position="84"/>
    </location>
</feature>